<dbReference type="InterPro" id="IPR000531">
    <property type="entry name" value="Beta-barrel_TonB"/>
</dbReference>
<dbReference type="PROSITE" id="PS52016">
    <property type="entry name" value="TONB_DEPENDENT_REC_3"/>
    <property type="match status" value="1"/>
</dbReference>
<dbReference type="PANTHER" id="PTHR30069:SF49">
    <property type="entry name" value="OUTER MEMBRANE PROTEIN C"/>
    <property type="match status" value="1"/>
</dbReference>
<dbReference type="InterPro" id="IPR037066">
    <property type="entry name" value="Plug_dom_sf"/>
</dbReference>
<evidence type="ECO:0000256" key="3">
    <source>
        <dbReference type="ARBA" id="ARBA00022452"/>
    </source>
</evidence>
<dbReference type="InterPro" id="IPR010100">
    <property type="entry name" value="TonB-dep_Cu_rcpt"/>
</dbReference>
<keyword evidence="5 9" id="KW-0798">TonB box</keyword>
<evidence type="ECO:0000313" key="13">
    <source>
        <dbReference type="EMBL" id="UXD86327.1"/>
    </source>
</evidence>
<comment type="similarity">
    <text evidence="8 9">Belongs to the TonB-dependent receptor family.</text>
</comment>
<proteinExistence type="inferred from homology"/>
<feature type="domain" description="TonB-dependent receptor-like beta-barrel" evidence="11">
    <location>
        <begin position="207"/>
        <end position="645"/>
    </location>
</feature>
<name>A0ABY6A5H2_9GAMM</name>
<evidence type="ECO:0000256" key="5">
    <source>
        <dbReference type="ARBA" id="ARBA00023077"/>
    </source>
</evidence>
<keyword evidence="4 8" id="KW-0812">Transmembrane</keyword>
<evidence type="ECO:0000256" key="8">
    <source>
        <dbReference type="PROSITE-ProRule" id="PRU01360"/>
    </source>
</evidence>
<evidence type="ECO:0000256" key="2">
    <source>
        <dbReference type="ARBA" id="ARBA00022448"/>
    </source>
</evidence>
<dbReference type="InterPro" id="IPR012910">
    <property type="entry name" value="Plug_dom"/>
</dbReference>
<organism evidence="13 14">
    <name type="scientific">Thalassolituus hydrocarboniclasticus</name>
    <dbReference type="NCBI Taxonomy" id="2742796"/>
    <lineage>
        <taxon>Bacteria</taxon>
        <taxon>Pseudomonadati</taxon>
        <taxon>Pseudomonadota</taxon>
        <taxon>Gammaproteobacteria</taxon>
        <taxon>Oceanospirillales</taxon>
        <taxon>Oceanospirillaceae</taxon>
        <taxon>Thalassolituus</taxon>
    </lineage>
</organism>
<keyword evidence="7 8" id="KW-0998">Cell outer membrane</keyword>
<evidence type="ECO:0000259" key="12">
    <source>
        <dbReference type="Pfam" id="PF07715"/>
    </source>
</evidence>
<keyword evidence="6 8" id="KW-0472">Membrane</keyword>
<dbReference type="PANTHER" id="PTHR30069">
    <property type="entry name" value="TONB-DEPENDENT OUTER MEMBRANE RECEPTOR"/>
    <property type="match status" value="1"/>
</dbReference>
<dbReference type="InterPro" id="IPR036942">
    <property type="entry name" value="Beta-barrel_TonB_sf"/>
</dbReference>
<keyword evidence="13" id="KW-0675">Receptor</keyword>
<dbReference type="CDD" id="cd01347">
    <property type="entry name" value="ligand_gated_channel"/>
    <property type="match status" value="1"/>
</dbReference>
<dbReference type="Gene3D" id="2.170.130.10">
    <property type="entry name" value="TonB-dependent receptor, plug domain"/>
    <property type="match status" value="1"/>
</dbReference>
<accession>A0ABY6A5H2</accession>
<keyword evidence="10" id="KW-0732">Signal</keyword>
<dbReference type="Gene3D" id="2.40.170.20">
    <property type="entry name" value="TonB-dependent receptor, beta-barrel domain"/>
    <property type="match status" value="1"/>
</dbReference>
<evidence type="ECO:0000256" key="10">
    <source>
        <dbReference type="SAM" id="SignalP"/>
    </source>
</evidence>
<keyword evidence="2 8" id="KW-0813">Transport</keyword>
<dbReference type="EMBL" id="CP054475">
    <property type="protein sequence ID" value="UXD86327.1"/>
    <property type="molecule type" value="Genomic_DNA"/>
</dbReference>
<dbReference type="NCBIfam" id="TIGR01778">
    <property type="entry name" value="TonB-copper"/>
    <property type="match status" value="1"/>
</dbReference>
<evidence type="ECO:0000259" key="11">
    <source>
        <dbReference type="Pfam" id="PF00593"/>
    </source>
</evidence>
<dbReference type="Proteomes" id="UP001065322">
    <property type="component" value="Chromosome"/>
</dbReference>
<evidence type="ECO:0000256" key="4">
    <source>
        <dbReference type="ARBA" id="ARBA00022692"/>
    </source>
</evidence>
<dbReference type="SUPFAM" id="SSF56935">
    <property type="entry name" value="Porins"/>
    <property type="match status" value="1"/>
</dbReference>
<protein>
    <submittedName>
        <fullName evidence="13">TonB-dependent copper receptor</fullName>
    </submittedName>
</protein>
<evidence type="ECO:0000313" key="14">
    <source>
        <dbReference type="Proteomes" id="UP001065322"/>
    </source>
</evidence>
<gene>
    <name evidence="13" type="ORF">HUF19_02170</name>
</gene>
<reference evidence="14" key="1">
    <citation type="submission" date="2020-06" db="EMBL/GenBank/DDBJ databases">
        <title>Thalassolituus marinus alknpb1M-1, a hydrocarbon-degrading bacterium isolated from the deep-sea overlying water using an in-situ strategy from the South China Sea basin.</title>
        <authorList>
            <person name="Dong C."/>
            <person name="Chen Y."/>
            <person name="Shao Z."/>
        </authorList>
    </citation>
    <scope>NUCLEOTIDE SEQUENCE [LARGE SCALE GENOMIC DNA]</scope>
    <source>
        <strain evidence="14">alknpb1M-1</strain>
    </source>
</reference>
<keyword evidence="3 8" id="KW-1134">Transmembrane beta strand</keyword>
<feature type="domain" description="TonB-dependent receptor plug" evidence="12">
    <location>
        <begin position="68"/>
        <end position="155"/>
    </location>
</feature>
<keyword evidence="14" id="KW-1185">Reference proteome</keyword>
<sequence>MPAFRPSLLAFLITSLSVQNALAADTDTAADTATNSATQLEPMVVTAPPMSGVLTVTTDPKAPRQPIPAHDGADLLKNIPGFSVIRKGGTDGDPVFRGMAASRLGILLDGEMILGGCGMRMDPPTAYVFPEAYDEVTVLKGPQTVKYGPGNSAGVVMFERVAPDFSTTPVQGEVSLLAGSADRNDQVAHLLAGGQKGYVDLSGTRSDANNYEDGDGNEVHSAYTRWSTNAALGWTPDNDTRIELSGARSDGEARYGDRSMDGAKFDRSNLGLSYEQENISPLFNNVKARIYRNYVDHVMDNYSLRANSGMKMVSNPDRLTKGASLSSTLALSNTTELEIGVDTQRNEHSLRKASSMSGTPDYESLSRVDDMRFASNGIYAELDHRYNAGHSVHAGVRINKDKAEDLRTGKTTSGMDDNNTLRNGFIRYEHQLSSANRLYAGLGHSERAADYWERSKLPEATVNMMGMRVEGTASTFDIAPEKTTQLDIGALHNAGDVQASVSAFYTKHKDYILIETLPDVSAFASNARNIDATSYGAEADSRWEFTPGWNSTATLAWVHGENDSDHRALGQMPPLEARFGLNYDNGLWSAGALWRLVEEQNRVAEGSGNIVGQDIGQSGGFNVFSLNAGYRPLDDMLLTAGIDNLFDVTYAEHISRSGAAIPGYESTTRVNEPGRTLWLKMQWAFN</sequence>
<comment type="subcellular location">
    <subcellularLocation>
        <location evidence="1 8">Cell outer membrane</location>
        <topology evidence="1 8">Multi-pass membrane protein</topology>
    </subcellularLocation>
</comment>
<dbReference type="Pfam" id="PF00593">
    <property type="entry name" value="TonB_dep_Rec_b-barrel"/>
    <property type="match status" value="1"/>
</dbReference>
<dbReference type="RefSeq" id="WP_260998294.1">
    <property type="nucleotide sequence ID" value="NZ_CP054475.1"/>
</dbReference>
<dbReference type="InterPro" id="IPR039426">
    <property type="entry name" value="TonB-dep_rcpt-like"/>
</dbReference>
<evidence type="ECO:0000256" key="1">
    <source>
        <dbReference type="ARBA" id="ARBA00004571"/>
    </source>
</evidence>
<feature type="signal peptide" evidence="10">
    <location>
        <begin position="1"/>
        <end position="23"/>
    </location>
</feature>
<evidence type="ECO:0000256" key="7">
    <source>
        <dbReference type="ARBA" id="ARBA00023237"/>
    </source>
</evidence>
<feature type="chain" id="PRO_5046919209" evidence="10">
    <location>
        <begin position="24"/>
        <end position="686"/>
    </location>
</feature>
<dbReference type="Pfam" id="PF07715">
    <property type="entry name" value="Plug"/>
    <property type="match status" value="1"/>
</dbReference>
<evidence type="ECO:0000256" key="6">
    <source>
        <dbReference type="ARBA" id="ARBA00023136"/>
    </source>
</evidence>
<evidence type="ECO:0000256" key="9">
    <source>
        <dbReference type="RuleBase" id="RU003357"/>
    </source>
</evidence>